<feature type="domain" description="Glycosyl transferase family 25" evidence="1">
    <location>
        <begin position="4"/>
        <end position="177"/>
    </location>
</feature>
<reference evidence="2 3" key="1">
    <citation type="journal article" date="2016" name="Front. Microbiol.">
        <title>Genomic Resource of Rice Seed Associated Bacteria.</title>
        <authorList>
            <person name="Midha S."/>
            <person name="Bansal K."/>
            <person name="Sharma S."/>
            <person name="Kumar N."/>
            <person name="Patil P.P."/>
            <person name="Chaudhry V."/>
            <person name="Patil P.B."/>
        </authorList>
    </citation>
    <scope>NUCLEOTIDE SEQUENCE [LARGE SCALE GENOMIC DNA]</scope>
    <source>
        <strain evidence="2 3">NS226</strain>
    </source>
</reference>
<evidence type="ECO:0000313" key="2">
    <source>
        <dbReference type="EMBL" id="KTQ97841.1"/>
    </source>
</evidence>
<evidence type="ECO:0000259" key="1">
    <source>
        <dbReference type="Pfam" id="PF01755"/>
    </source>
</evidence>
<dbReference type="CDD" id="cd06532">
    <property type="entry name" value="Glyco_transf_25"/>
    <property type="match status" value="1"/>
</dbReference>
<dbReference type="Pfam" id="PF01755">
    <property type="entry name" value="Glyco_transf_25"/>
    <property type="match status" value="1"/>
</dbReference>
<organism evidence="2 3">
    <name type="scientific">Aureimonas ureilytica</name>
    <dbReference type="NCBI Taxonomy" id="401562"/>
    <lineage>
        <taxon>Bacteria</taxon>
        <taxon>Pseudomonadati</taxon>
        <taxon>Pseudomonadota</taxon>
        <taxon>Alphaproteobacteria</taxon>
        <taxon>Hyphomicrobiales</taxon>
        <taxon>Aurantimonadaceae</taxon>
        <taxon>Aureimonas</taxon>
    </lineage>
</organism>
<dbReference type="PATRIC" id="fig|401562.3.peg.4118"/>
<dbReference type="AlphaFoldDB" id="A0A175RER2"/>
<dbReference type="Proteomes" id="UP000078272">
    <property type="component" value="Unassembled WGS sequence"/>
</dbReference>
<dbReference type="EMBL" id="LDPZ01000006">
    <property type="protein sequence ID" value="KTQ97841.1"/>
    <property type="molecule type" value="Genomic_DNA"/>
</dbReference>
<gene>
    <name evidence="2" type="ORF">NS226_03005</name>
</gene>
<protein>
    <recommendedName>
        <fullName evidence="1">Glycosyl transferase family 25 domain-containing protein</fullName>
    </recommendedName>
</protein>
<dbReference type="InterPro" id="IPR002654">
    <property type="entry name" value="Glyco_trans_25"/>
</dbReference>
<evidence type="ECO:0000313" key="3">
    <source>
        <dbReference type="Proteomes" id="UP000078272"/>
    </source>
</evidence>
<proteinExistence type="predicted"/>
<accession>A0A175RER2</accession>
<sequence length="250" mass="27912">MKIEFFVINLDRSPERLAAIRAEAAASGIDLIRVAAVDGKSVPEAERVLLDRSGFLRDHGKRPMDGEYGCYASHLAALRRIAASEAEAGVIFEDDIKPLPDLVPVLEALADRDDWDVVRFAHHRRAARKLVRDLPRGRQLCATYFGPTGSAAAYIVRREAAGRLADALTPMRLPYDVALERGWATGLRTYDIWPDLVGFGSLSKTSLTRETSQYAAMKLPAWRRLPTLAFRTQDLARRIWRTATMGRHTA</sequence>
<dbReference type="RefSeq" id="WP_193752777.1">
    <property type="nucleotide sequence ID" value="NZ_LDPZ01000006.1"/>
</dbReference>
<comment type="caution">
    <text evidence="2">The sequence shown here is derived from an EMBL/GenBank/DDBJ whole genome shotgun (WGS) entry which is preliminary data.</text>
</comment>
<dbReference type="STRING" id="401562.NS365_06855"/>
<name>A0A175RER2_9HYPH</name>